<keyword evidence="5 7" id="KW-0472">Membrane</keyword>
<evidence type="ECO:0000313" key="8">
    <source>
        <dbReference type="EMBL" id="SHK60892.1"/>
    </source>
</evidence>
<organism evidence="8 9">
    <name type="scientific">Chishuiella changwenlii</name>
    <dbReference type="NCBI Taxonomy" id="1434701"/>
    <lineage>
        <taxon>Bacteria</taxon>
        <taxon>Pseudomonadati</taxon>
        <taxon>Bacteroidota</taxon>
        <taxon>Flavobacteriia</taxon>
        <taxon>Flavobacteriales</taxon>
        <taxon>Weeksellaceae</taxon>
        <taxon>Chishuiella</taxon>
    </lineage>
</organism>
<dbReference type="GO" id="GO:0009247">
    <property type="term" value="P:glycolipid biosynthetic process"/>
    <property type="evidence" value="ECO:0007669"/>
    <property type="project" value="UniProtKB-ARBA"/>
</dbReference>
<evidence type="ECO:0000313" key="9">
    <source>
        <dbReference type="Proteomes" id="UP000184120"/>
    </source>
</evidence>
<keyword evidence="6" id="KW-0012">Acyltransferase</keyword>
<feature type="transmembrane region" description="Helical" evidence="7">
    <location>
        <begin position="15"/>
        <end position="37"/>
    </location>
</feature>
<proteinExistence type="predicted"/>
<evidence type="ECO:0000256" key="5">
    <source>
        <dbReference type="ARBA" id="ARBA00023136"/>
    </source>
</evidence>
<accession>A0A1M6TV53</accession>
<name>A0A1M6TV53_9FLAO</name>
<comment type="subcellular location">
    <subcellularLocation>
        <location evidence="1">Cell inner membrane</location>
    </subcellularLocation>
</comment>
<dbReference type="PANTHER" id="PTHR30606:SF10">
    <property type="entry name" value="PHOSPHATIDYLINOSITOL MANNOSIDE ACYLTRANSFERASE"/>
    <property type="match status" value="1"/>
</dbReference>
<keyword evidence="4 8" id="KW-0808">Transferase</keyword>
<dbReference type="STRING" id="1434701.SAMN05443634_102105"/>
<evidence type="ECO:0000256" key="6">
    <source>
        <dbReference type="ARBA" id="ARBA00023315"/>
    </source>
</evidence>
<sequence length="286" mass="34019">MNSIFYFIIYQFSRLPLSILYVLSDFLFFLLHTVIGYRRRVIKTNLENSFPEKSAKEIKAIQKKFYANFCDYLIETLKTFSISQEELDKRFTYSNLEVFHKIKAENRNVIMMAGHMFNWEWFVGTAKHLPAKNTVAVYHKIGNPFWNDKINKMRGKYGTEAIDMKDVLRTMMKTPNDGNSTYLFVADQSPKKSAVHYFIDFLNQRTPAFNGFDKIAQRQNLGVVYCKTEKIKRGYYHTTFIEIEPKGEKFEENEIVHQFFSLLAQTIQEHPDNWLWSHKRWKFANM</sequence>
<keyword evidence="2" id="KW-1003">Cell membrane</keyword>
<evidence type="ECO:0000256" key="4">
    <source>
        <dbReference type="ARBA" id="ARBA00022679"/>
    </source>
</evidence>
<dbReference type="PANTHER" id="PTHR30606">
    <property type="entry name" value="LIPID A BIOSYNTHESIS LAUROYL ACYLTRANSFERASE"/>
    <property type="match status" value="1"/>
</dbReference>
<dbReference type="Proteomes" id="UP000184120">
    <property type="component" value="Unassembled WGS sequence"/>
</dbReference>
<keyword evidence="7" id="KW-1133">Transmembrane helix</keyword>
<dbReference type="CDD" id="cd07984">
    <property type="entry name" value="LPLAT_LABLAT-like"/>
    <property type="match status" value="1"/>
</dbReference>
<gene>
    <name evidence="8" type="ORF">SAMN05443634_102105</name>
</gene>
<protein>
    <submittedName>
        <fullName evidence="8">KDO2-lipid IV(A) lauroyltransferase</fullName>
    </submittedName>
</protein>
<evidence type="ECO:0000256" key="7">
    <source>
        <dbReference type="SAM" id="Phobius"/>
    </source>
</evidence>
<dbReference type="GO" id="GO:0005886">
    <property type="term" value="C:plasma membrane"/>
    <property type="evidence" value="ECO:0007669"/>
    <property type="project" value="UniProtKB-SubCell"/>
</dbReference>
<dbReference type="OrthoDB" id="9801955at2"/>
<evidence type="ECO:0000256" key="3">
    <source>
        <dbReference type="ARBA" id="ARBA00022519"/>
    </source>
</evidence>
<dbReference type="EMBL" id="FRBH01000002">
    <property type="protein sequence ID" value="SHK60892.1"/>
    <property type="molecule type" value="Genomic_DNA"/>
</dbReference>
<keyword evidence="7" id="KW-0812">Transmembrane</keyword>
<dbReference type="Pfam" id="PF03279">
    <property type="entry name" value="Lip_A_acyltrans"/>
    <property type="match status" value="1"/>
</dbReference>
<dbReference type="AlphaFoldDB" id="A0A1M6TV53"/>
<keyword evidence="3" id="KW-0997">Cell inner membrane</keyword>
<evidence type="ECO:0000256" key="2">
    <source>
        <dbReference type="ARBA" id="ARBA00022475"/>
    </source>
</evidence>
<dbReference type="GO" id="GO:0016746">
    <property type="term" value="F:acyltransferase activity"/>
    <property type="evidence" value="ECO:0007669"/>
    <property type="project" value="UniProtKB-KW"/>
</dbReference>
<dbReference type="InterPro" id="IPR004960">
    <property type="entry name" value="LipA_acyltrans"/>
</dbReference>
<reference evidence="9" key="1">
    <citation type="submission" date="2016-11" db="EMBL/GenBank/DDBJ databases">
        <authorList>
            <person name="Varghese N."/>
            <person name="Submissions S."/>
        </authorList>
    </citation>
    <scope>NUCLEOTIDE SEQUENCE [LARGE SCALE GENOMIC DNA]</scope>
    <source>
        <strain evidence="9">DSM 27989</strain>
    </source>
</reference>
<evidence type="ECO:0000256" key="1">
    <source>
        <dbReference type="ARBA" id="ARBA00004533"/>
    </source>
</evidence>